<dbReference type="Pfam" id="PF00805">
    <property type="entry name" value="Pentapeptide"/>
    <property type="match status" value="2"/>
</dbReference>
<name>A0A0E2H909_9FIRM</name>
<proteinExistence type="predicted"/>
<accession>A0A0E2H909</accession>
<dbReference type="InterPro" id="IPR052949">
    <property type="entry name" value="PA_immunity-related"/>
</dbReference>
<protein>
    <recommendedName>
        <fullName evidence="3">Pentapeptide repeat-containing protein</fullName>
    </recommendedName>
</protein>
<dbReference type="PANTHER" id="PTHR42999:SF1">
    <property type="entry name" value="PENTAPEPTIDE REPEAT-CONTAINING PROTEIN"/>
    <property type="match status" value="1"/>
</dbReference>
<evidence type="ECO:0000313" key="2">
    <source>
        <dbReference type="Proteomes" id="UP000013085"/>
    </source>
</evidence>
<dbReference type="InterPro" id="IPR001646">
    <property type="entry name" value="5peptide_repeat"/>
</dbReference>
<dbReference type="PANTHER" id="PTHR42999">
    <property type="entry name" value="ANTIBIOTIC RESISTANCE PROTEIN MCBG"/>
    <property type="match status" value="1"/>
</dbReference>
<dbReference type="AlphaFoldDB" id="A0A0E2H909"/>
<organism evidence="1 2">
    <name type="scientific">[Clostridium] clostridioforme 90A8</name>
    <dbReference type="NCBI Taxonomy" id="999408"/>
    <lineage>
        <taxon>Bacteria</taxon>
        <taxon>Bacillati</taxon>
        <taxon>Bacillota</taxon>
        <taxon>Clostridia</taxon>
        <taxon>Lachnospirales</taxon>
        <taxon>Lachnospiraceae</taxon>
        <taxon>Enterocloster</taxon>
    </lineage>
</organism>
<reference evidence="1 2" key="1">
    <citation type="submission" date="2013-01" db="EMBL/GenBank/DDBJ databases">
        <title>The Genome Sequence of Clostridium clostridioforme 90A8.</title>
        <authorList>
            <consortium name="The Broad Institute Genome Sequencing Platform"/>
            <person name="Earl A."/>
            <person name="Ward D."/>
            <person name="Feldgarden M."/>
            <person name="Gevers D."/>
            <person name="Courvalin P."/>
            <person name="Lambert T."/>
            <person name="Walker B."/>
            <person name="Young S.K."/>
            <person name="Zeng Q."/>
            <person name="Gargeya S."/>
            <person name="Fitzgerald M."/>
            <person name="Haas B."/>
            <person name="Abouelleil A."/>
            <person name="Alvarado L."/>
            <person name="Arachchi H.M."/>
            <person name="Berlin A.M."/>
            <person name="Chapman S.B."/>
            <person name="Dewar J."/>
            <person name="Goldberg J."/>
            <person name="Griggs A."/>
            <person name="Gujja S."/>
            <person name="Hansen M."/>
            <person name="Howarth C."/>
            <person name="Imamovic A."/>
            <person name="Larimer J."/>
            <person name="McCowan C."/>
            <person name="Murphy C."/>
            <person name="Neiman D."/>
            <person name="Pearson M."/>
            <person name="Priest M."/>
            <person name="Roberts A."/>
            <person name="Saif S."/>
            <person name="Shea T."/>
            <person name="Sisk P."/>
            <person name="Sykes S."/>
            <person name="Wortman J."/>
            <person name="Nusbaum C."/>
            <person name="Birren B."/>
        </authorList>
    </citation>
    <scope>NUCLEOTIDE SEQUENCE [LARGE SCALE GENOMIC DNA]</scope>
    <source>
        <strain evidence="1 2">90A8</strain>
    </source>
</reference>
<dbReference type="Proteomes" id="UP000013085">
    <property type="component" value="Unassembled WGS sequence"/>
</dbReference>
<dbReference type="RefSeq" id="WP_002588242.1">
    <property type="nucleotide sequence ID" value="NZ_KB851022.1"/>
</dbReference>
<dbReference type="SUPFAM" id="SSF141571">
    <property type="entry name" value="Pentapeptide repeat-like"/>
    <property type="match status" value="1"/>
</dbReference>
<dbReference type="PATRIC" id="fig|999408.3.peg.3142"/>
<evidence type="ECO:0008006" key="3">
    <source>
        <dbReference type="Google" id="ProtNLM"/>
    </source>
</evidence>
<evidence type="ECO:0000313" key="1">
    <source>
        <dbReference type="EMBL" id="ENZ13402.1"/>
    </source>
</evidence>
<dbReference type="Gene3D" id="2.160.20.80">
    <property type="entry name" value="E3 ubiquitin-protein ligase SopA"/>
    <property type="match status" value="1"/>
</dbReference>
<dbReference type="GeneID" id="57961575"/>
<gene>
    <name evidence="1" type="ORF">HMPREF1090_02907</name>
</gene>
<dbReference type="HOGENOM" id="CLU_033401_5_0_9"/>
<comment type="caution">
    <text evidence="1">The sequence shown here is derived from an EMBL/GenBank/DDBJ whole genome shotgun (WGS) entry which is preliminary data.</text>
</comment>
<dbReference type="EMBL" id="AGYR01000033">
    <property type="protein sequence ID" value="ENZ13402.1"/>
    <property type="molecule type" value="Genomic_DNA"/>
</dbReference>
<sequence>MLSEDMAEAAEREYPILDKIYEDQMVIRVSGKRVEFDSVKFVRCRMEECDFSGASFCNVIFDKCDFSNCSFRDTYWKNVNISDSKGDGSQFCNSTFKWVKLLDSQFHYGNFSTVFWEFGEIRGCNFRESFMSEVKFKKTVFSSTDLTGTDFFRTPLKGMDLSECAIDGIMVSDQFTELSGVKVSLLQAAELARLMGVKIV</sequence>